<comment type="caution">
    <text evidence="3">The sequence shown here is derived from an EMBL/GenBank/DDBJ whole genome shotgun (WGS) entry which is preliminary data.</text>
</comment>
<dbReference type="GO" id="GO:0009697">
    <property type="term" value="P:salicylic acid biosynthetic process"/>
    <property type="evidence" value="ECO:0007669"/>
    <property type="project" value="TreeGrafter"/>
</dbReference>
<dbReference type="Proteomes" id="UP000285655">
    <property type="component" value="Unassembled WGS sequence"/>
</dbReference>
<evidence type="ECO:0000313" key="4">
    <source>
        <dbReference type="Proteomes" id="UP000285655"/>
    </source>
</evidence>
<dbReference type="Gene3D" id="1.20.59.10">
    <property type="entry name" value="Chorismate mutase"/>
    <property type="match status" value="1"/>
</dbReference>
<dbReference type="PANTHER" id="PTHR38041:SF1">
    <property type="entry name" value="CHORISMATE MUTASE"/>
    <property type="match status" value="1"/>
</dbReference>
<dbReference type="InterPro" id="IPR002701">
    <property type="entry name" value="CM_II_prokaryot"/>
</dbReference>
<dbReference type="PROSITE" id="PS51168">
    <property type="entry name" value="CHORISMATE_MUT_2"/>
    <property type="match status" value="1"/>
</dbReference>
<proteinExistence type="predicted"/>
<accession>A0A419DGT7</accession>
<organism evidence="3 4">
    <name type="scientific">candidate division WS5 bacterium</name>
    <dbReference type="NCBI Taxonomy" id="2093353"/>
    <lineage>
        <taxon>Bacteria</taxon>
        <taxon>candidate division WS5</taxon>
    </lineage>
</organism>
<evidence type="ECO:0000259" key="2">
    <source>
        <dbReference type="PROSITE" id="PS51168"/>
    </source>
</evidence>
<dbReference type="Pfam" id="PF01817">
    <property type="entry name" value="CM_2"/>
    <property type="match status" value="1"/>
</dbReference>
<evidence type="ECO:0000313" key="3">
    <source>
        <dbReference type="EMBL" id="RJO62288.1"/>
    </source>
</evidence>
<dbReference type="SUPFAM" id="SSF48600">
    <property type="entry name" value="Chorismate mutase II"/>
    <property type="match status" value="1"/>
</dbReference>
<evidence type="ECO:0000256" key="1">
    <source>
        <dbReference type="ARBA" id="ARBA00023235"/>
    </source>
</evidence>
<dbReference type="PANTHER" id="PTHR38041">
    <property type="entry name" value="CHORISMATE MUTASE"/>
    <property type="match status" value="1"/>
</dbReference>
<feature type="domain" description="Chorismate mutase" evidence="2">
    <location>
        <begin position="1"/>
        <end position="88"/>
    </location>
</feature>
<dbReference type="GO" id="GO:0046417">
    <property type="term" value="P:chorismate metabolic process"/>
    <property type="evidence" value="ECO:0007669"/>
    <property type="project" value="InterPro"/>
</dbReference>
<sequence>MELPEIRQKIDDIDNQIFDLITDRVELARDVVKEKERIGKPIYDAEREKFVVGSKVDKAKDLGLPTDFIADIYKAIIHGCTEVEEKLKS</sequence>
<dbReference type="InterPro" id="IPR036263">
    <property type="entry name" value="Chorismate_II_sf"/>
</dbReference>
<protein>
    <recommendedName>
        <fullName evidence="2">Chorismate mutase domain-containing protein</fullName>
    </recommendedName>
</protein>
<dbReference type="InterPro" id="IPR051331">
    <property type="entry name" value="Chorismate_mutase-related"/>
</dbReference>
<dbReference type="GO" id="GO:0004106">
    <property type="term" value="F:chorismate mutase activity"/>
    <property type="evidence" value="ECO:0007669"/>
    <property type="project" value="InterPro"/>
</dbReference>
<keyword evidence="1" id="KW-0413">Isomerase</keyword>
<name>A0A419DGT7_9BACT</name>
<dbReference type="InterPro" id="IPR036979">
    <property type="entry name" value="CM_dom_sf"/>
</dbReference>
<gene>
    <name evidence="3" type="ORF">C4544_00370</name>
</gene>
<reference evidence="3 4" key="1">
    <citation type="journal article" date="2017" name="ISME J.">
        <title>Energy and carbon metabolisms in a deep terrestrial subsurface fluid microbial community.</title>
        <authorList>
            <person name="Momper L."/>
            <person name="Jungbluth S.P."/>
            <person name="Lee M.D."/>
            <person name="Amend J.P."/>
        </authorList>
    </citation>
    <scope>NUCLEOTIDE SEQUENCE [LARGE SCALE GENOMIC DNA]</scope>
    <source>
        <strain evidence="3">SURF_29</strain>
    </source>
</reference>
<dbReference type="EMBL" id="QZJW01000002">
    <property type="protein sequence ID" value="RJO62288.1"/>
    <property type="molecule type" value="Genomic_DNA"/>
</dbReference>
<dbReference type="AlphaFoldDB" id="A0A419DGT7"/>
<dbReference type="SMART" id="SM00830">
    <property type="entry name" value="CM_2"/>
    <property type="match status" value="1"/>
</dbReference>